<dbReference type="Gene3D" id="3.20.20.80">
    <property type="entry name" value="Glycosidases"/>
    <property type="match status" value="1"/>
</dbReference>
<dbReference type="PROSITE" id="PS51257">
    <property type="entry name" value="PROKAR_LIPOPROTEIN"/>
    <property type="match status" value="1"/>
</dbReference>
<name>A0A1A9I3D4_9BACT</name>
<evidence type="ECO:0000313" key="8">
    <source>
        <dbReference type="Proteomes" id="UP000077667"/>
    </source>
</evidence>
<dbReference type="InterPro" id="IPR017853">
    <property type="entry name" value="GH"/>
</dbReference>
<dbReference type="KEGG" id="nia:A8C56_09595"/>
<dbReference type="Pfam" id="PF17189">
    <property type="entry name" value="Glyco_hydro_30C"/>
    <property type="match status" value="1"/>
</dbReference>
<dbReference type="Proteomes" id="UP000077667">
    <property type="component" value="Chromosome"/>
</dbReference>
<evidence type="ECO:0000256" key="4">
    <source>
        <dbReference type="RuleBase" id="RU361188"/>
    </source>
</evidence>
<keyword evidence="2" id="KW-0732">Signal</keyword>
<dbReference type="SUPFAM" id="SSF51445">
    <property type="entry name" value="(Trans)glycosidases"/>
    <property type="match status" value="1"/>
</dbReference>
<evidence type="ECO:0000259" key="5">
    <source>
        <dbReference type="Pfam" id="PF02055"/>
    </source>
</evidence>
<dbReference type="InterPro" id="IPR033452">
    <property type="entry name" value="GH30_C"/>
</dbReference>
<gene>
    <name evidence="7" type="ORF">A8C56_09595</name>
</gene>
<dbReference type="Gene3D" id="2.60.40.1180">
    <property type="entry name" value="Golgi alpha-mannosidase II"/>
    <property type="match status" value="1"/>
</dbReference>
<dbReference type="GO" id="GO:0016020">
    <property type="term" value="C:membrane"/>
    <property type="evidence" value="ECO:0007669"/>
    <property type="project" value="GOC"/>
</dbReference>
<dbReference type="PANTHER" id="PTHR11069">
    <property type="entry name" value="GLUCOSYLCERAMIDASE"/>
    <property type="match status" value="1"/>
</dbReference>
<feature type="domain" description="Glycosyl hydrolase family 30 beta sandwich" evidence="6">
    <location>
        <begin position="429"/>
        <end position="473"/>
    </location>
</feature>
<dbReference type="STRING" id="1176587.A8C56_09595"/>
<dbReference type="PRINTS" id="PR00843">
    <property type="entry name" value="GLHYDRLASE30"/>
</dbReference>
<dbReference type="InterPro" id="IPR001139">
    <property type="entry name" value="Glyco_hydro_30"/>
</dbReference>
<evidence type="ECO:0000256" key="1">
    <source>
        <dbReference type="ARBA" id="ARBA00005382"/>
    </source>
</evidence>
<proteinExistence type="inferred from homology"/>
<evidence type="ECO:0000259" key="6">
    <source>
        <dbReference type="Pfam" id="PF17189"/>
    </source>
</evidence>
<dbReference type="RefSeq" id="WP_067755049.1">
    <property type="nucleotide sequence ID" value="NZ_CP015772.1"/>
</dbReference>
<comment type="similarity">
    <text evidence="1 4">Belongs to the glycosyl hydrolase 30 family.</text>
</comment>
<evidence type="ECO:0000256" key="2">
    <source>
        <dbReference type="ARBA" id="ARBA00022729"/>
    </source>
</evidence>
<dbReference type="AlphaFoldDB" id="A0A1A9I3D4"/>
<dbReference type="PANTHER" id="PTHR11069:SF23">
    <property type="entry name" value="LYSOSOMAL ACID GLUCOSYLCERAMIDASE"/>
    <property type="match status" value="1"/>
</dbReference>
<evidence type="ECO:0000313" key="7">
    <source>
        <dbReference type="EMBL" id="ANH81202.1"/>
    </source>
</evidence>
<protein>
    <submittedName>
        <fullName evidence="7">Beta-glycosidase</fullName>
    </submittedName>
</protein>
<accession>A0A1A9I3D4</accession>
<dbReference type="InterPro" id="IPR013780">
    <property type="entry name" value="Glyco_hydro_b"/>
</dbReference>
<dbReference type="InterPro" id="IPR033453">
    <property type="entry name" value="Glyco_hydro_30_TIM-barrel"/>
</dbReference>
<dbReference type="Pfam" id="PF02055">
    <property type="entry name" value="Glyco_hydro_30"/>
    <property type="match status" value="2"/>
</dbReference>
<keyword evidence="8" id="KW-1185">Reference proteome</keyword>
<dbReference type="GO" id="GO:0004348">
    <property type="term" value="F:glucosylceramidase activity"/>
    <property type="evidence" value="ECO:0007669"/>
    <property type="project" value="InterPro"/>
</dbReference>
<dbReference type="OrthoDB" id="9806701at2"/>
<keyword evidence="4 7" id="KW-0326">Glycosidase</keyword>
<keyword evidence="3 4" id="KW-0378">Hydrolase</keyword>
<dbReference type="GO" id="GO:0006680">
    <property type="term" value="P:glucosylceramide catabolic process"/>
    <property type="evidence" value="ECO:0007669"/>
    <property type="project" value="TreeGrafter"/>
</dbReference>
<sequence>MKTVLLGLCTLSLLSACKEKKNMEWVCTTMEQQWQRQDPGKIIIVTGAKVDAEVAVHQPLQRIDGFGACFNELGWTSLSGLRPADRDAVFSELFKPGTGANLTVCRMPVGANDFSRDWYSYNETDGDFEMKHFSIANDRETLVPFIKAAREYNPGLKLWASPWSPPTWMKDNKHYACQPLDTSFFENIGQNGIKPEQVRREGVNMFIQQDAYFKAYSLYFSKFIEAYRGEGIPIFMVMPQNEFNSCQPFPSCTWLASGLNEFVGKYLGPKMHDLGVEVLFGTMERPNPALVDTLLSDPESSKYIKGVGFQWAGKKAIASIHQRYPNLTLYQTEQECGDGKNDWQGAEYSWELMKHYLNNGTNVYDYWNIALEEGGLSRWGWRQNSLVTVNKKEQTYQYTYEYYLLKHASHYVTPGARLLPVTGTFADLLAFQNPDGNYVLIMYNTASTEMKRVIKVGDQSFSVILPPKSFNTIKL</sequence>
<reference evidence="7 8" key="1">
    <citation type="submission" date="2016-05" db="EMBL/GenBank/DDBJ databases">
        <title>Niabella ginsenosidivorans BS26 whole genome sequencing.</title>
        <authorList>
            <person name="Im W.T."/>
            <person name="Siddiqi M.Z."/>
        </authorList>
    </citation>
    <scope>NUCLEOTIDE SEQUENCE [LARGE SCALE GENOMIC DNA]</scope>
    <source>
        <strain evidence="7 8">BS26</strain>
    </source>
</reference>
<organism evidence="7 8">
    <name type="scientific">Niabella ginsenosidivorans</name>
    <dbReference type="NCBI Taxonomy" id="1176587"/>
    <lineage>
        <taxon>Bacteria</taxon>
        <taxon>Pseudomonadati</taxon>
        <taxon>Bacteroidota</taxon>
        <taxon>Chitinophagia</taxon>
        <taxon>Chitinophagales</taxon>
        <taxon>Chitinophagaceae</taxon>
        <taxon>Niabella</taxon>
    </lineage>
</organism>
<feature type="domain" description="Glycosyl hydrolase family 30 TIM-barrel" evidence="5">
    <location>
        <begin position="63"/>
        <end position="174"/>
    </location>
</feature>
<dbReference type="EMBL" id="CP015772">
    <property type="protein sequence ID" value="ANH81202.1"/>
    <property type="molecule type" value="Genomic_DNA"/>
</dbReference>
<evidence type="ECO:0000256" key="3">
    <source>
        <dbReference type="ARBA" id="ARBA00022801"/>
    </source>
</evidence>
<feature type="domain" description="Glycosyl hydrolase family 30 TIM-barrel" evidence="5">
    <location>
        <begin position="201"/>
        <end position="412"/>
    </location>
</feature>